<feature type="region of interest" description="Disordered" evidence="1">
    <location>
        <begin position="1"/>
        <end position="26"/>
    </location>
</feature>
<dbReference type="CDD" id="cd00085">
    <property type="entry name" value="HNHc"/>
    <property type="match status" value="1"/>
</dbReference>
<dbReference type="InterPro" id="IPR003615">
    <property type="entry name" value="HNH_nuc"/>
</dbReference>
<feature type="domain" description="HNH nuclease" evidence="2">
    <location>
        <begin position="334"/>
        <end position="387"/>
    </location>
</feature>
<dbReference type="Pfam" id="PF02720">
    <property type="entry name" value="DUF222"/>
    <property type="match status" value="1"/>
</dbReference>
<evidence type="ECO:0000259" key="2">
    <source>
        <dbReference type="SMART" id="SM00507"/>
    </source>
</evidence>
<proteinExistence type="predicted"/>
<dbReference type="Proteomes" id="UP000198802">
    <property type="component" value="Unassembled WGS sequence"/>
</dbReference>
<dbReference type="InterPro" id="IPR003870">
    <property type="entry name" value="DUF222"/>
</dbReference>
<dbReference type="SMART" id="SM00507">
    <property type="entry name" value="HNHc"/>
    <property type="match status" value="1"/>
</dbReference>
<dbReference type="AlphaFoldDB" id="A0A0S4QMZ4"/>
<keyword evidence="4" id="KW-1185">Reference proteome</keyword>
<protein>
    <recommendedName>
        <fullName evidence="2">HNH nuclease domain-containing protein</fullName>
    </recommendedName>
</protein>
<evidence type="ECO:0000256" key="1">
    <source>
        <dbReference type="SAM" id="MobiDB-lite"/>
    </source>
</evidence>
<accession>A0A0S4QMZ4</accession>
<dbReference type="Gene3D" id="1.10.30.50">
    <property type="match status" value="1"/>
</dbReference>
<dbReference type="RefSeq" id="WP_091277855.1">
    <property type="nucleotide sequence ID" value="NZ_FAOZ01000009.1"/>
</dbReference>
<reference evidence="4" key="1">
    <citation type="submission" date="2015-11" db="EMBL/GenBank/DDBJ databases">
        <authorList>
            <person name="Varghese N."/>
        </authorList>
    </citation>
    <scope>NUCLEOTIDE SEQUENCE [LARGE SCALE GENOMIC DNA]</scope>
    <source>
        <strain evidence="4">DSM 45899</strain>
    </source>
</reference>
<evidence type="ECO:0000313" key="4">
    <source>
        <dbReference type="Proteomes" id="UP000198802"/>
    </source>
</evidence>
<sequence>MAASAPSAVLDPTSLSSVSDAGGEEEMPAEHQVFEGWLKERLDRLGVAVAGIAVAQAEAIRVQAELAAARPPAGYDRLDLFDSAVAGEVAGVMRISTGSAEWHLDFADQVCRRLPAGLGALAAGVLDLPRLKALEHATAVLDDADLAGRVAEHVLAKGPRAHRAAFTAACRRAVIRLDPEGAAKRREERCRERRVWVAPEEDGMAVLGAFLAAEDALACRARIDEVADRNPAGKEKADGRSRDEIRADTLVDLIMGRCGQPGPVGALGADVQVIVPIGTLLGLDGEPGELAGYGPIPAAVAREIALRPGSTWRRMLTDPRGHLVELGERRYPSPAQRRHAQARNPCCVFPHCTRRAWRCELDHTRPYASGGKTLVENLGPLCKRHHRVRHHGRWRVTQPRPGVFRWTSPTGRRSEVRPHSYLDRDCATVDRADRGESDRSW</sequence>
<organism evidence="3 4">
    <name type="scientific">Parafrankia irregularis</name>
    <dbReference type="NCBI Taxonomy" id="795642"/>
    <lineage>
        <taxon>Bacteria</taxon>
        <taxon>Bacillati</taxon>
        <taxon>Actinomycetota</taxon>
        <taxon>Actinomycetes</taxon>
        <taxon>Frankiales</taxon>
        <taxon>Frankiaceae</taxon>
        <taxon>Parafrankia</taxon>
    </lineage>
</organism>
<gene>
    <name evidence="3" type="ORF">Ga0074812_109180</name>
</gene>
<evidence type="ECO:0000313" key="3">
    <source>
        <dbReference type="EMBL" id="CUU56960.1"/>
    </source>
</evidence>
<name>A0A0S4QMZ4_9ACTN</name>
<dbReference type="EMBL" id="FAOZ01000009">
    <property type="protein sequence ID" value="CUU56960.1"/>
    <property type="molecule type" value="Genomic_DNA"/>
</dbReference>